<evidence type="ECO:0000313" key="2">
    <source>
        <dbReference type="EMBL" id="STZ14499.1"/>
    </source>
</evidence>
<evidence type="ECO:0000313" key="1">
    <source>
        <dbReference type="EMBL" id="STZ14027.1"/>
    </source>
</evidence>
<organism evidence="1 3">
    <name type="scientific">Moraxella caviae</name>
    <dbReference type="NCBI Taxonomy" id="34060"/>
    <lineage>
        <taxon>Bacteria</taxon>
        <taxon>Pseudomonadati</taxon>
        <taxon>Pseudomonadota</taxon>
        <taxon>Gammaproteobacteria</taxon>
        <taxon>Moraxellales</taxon>
        <taxon>Moraxellaceae</taxon>
        <taxon>Moraxella</taxon>
    </lineage>
</organism>
<sequence length="54" mass="6222">MTTYLNLTTNQTAKVNSQKADDNGDVWVEIDGGMPVKRNWDEFISEFNCMVKEH</sequence>
<proteinExistence type="predicted"/>
<gene>
    <name evidence="1" type="ORF">NCTC10293_01616</name>
    <name evidence="2" type="ORF">NCTC10293_02093</name>
</gene>
<dbReference type="Proteomes" id="UP000255279">
    <property type="component" value="Unassembled WGS sequence"/>
</dbReference>
<name>A0A378R7F0_9GAMM</name>
<dbReference type="RefSeq" id="WP_158078961.1">
    <property type="nucleotide sequence ID" value="NZ_CAACXO010000027.1"/>
</dbReference>
<dbReference type="AlphaFoldDB" id="A0A378R7F0"/>
<reference evidence="1 3" key="1">
    <citation type="submission" date="2018-06" db="EMBL/GenBank/DDBJ databases">
        <authorList>
            <consortium name="Pathogen Informatics"/>
            <person name="Doyle S."/>
        </authorList>
    </citation>
    <scope>NUCLEOTIDE SEQUENCE [LARGE SCALE GENOMIC DNA]</scope>
    <source>
        <strain evidence="1 3">NCTC10293</strain>
    </source>
</reference>
<dbReference type="EMBL" id="UGQE01000004">
    <property type="protein sequence ID" value="STZ14027.1"/>
    <property type="molecule type" value="Genomic_DNA"/>
</dbReference>
<dbReference type="EMBL" id="UGQE01000004">
    <property type="protein sequence ID" value="STZ14499.1"/>
    <property type="molecule type" value="Genomic_DNA"/>
</dbReference>
<protein>
    <submittedName>
        <fullName evidence="1">Uncharacterized protein</fullName>
    </submittedName>
</protein>
<accession>A0A378R7F0</accession>
<evidence type="ECO:0000313" key="3">
    <source>
        <dbReference type="Proteomes" id="UP000255279"/>
    </source>
</evidence>